<dbReference type="Proteomes" id="UP001183410">
    <property type="component" value="Unassembled WGS sequence"/>
</dbReference>
<evidence type="ECO:0000256" key="2">
    <source>
        <dbReference type="SAM" id="SignalP"/>
    </source>
</evidence>
<dbReference type="EMBL" id="JAVREO010000010">
    <property type="protein sequence ID" value="MDT0268184.1"/>
    <property type="molecule type" value="Genomic_DNA"/>
</dbReference>
<feature type="signal peptide" evidence="2">
    <location>
        <begin position="1"/>
        <end position="32"/>
    </location>
</feature>
<evidence type="ECO:0000313" key="3">
    <source>
        <dbReference type="EMBL" id="MDT0268184.1"/>
    </source>
</evidence>
<feature type="region of interest" description="Disordered" evidence="1">
    <location>
        <begin position="297"/>
        <end position="321"/>
    </location>
</feature>
<feature type="chain" id="PRO_5047022327" description="WD40 repeat domain-containing protein" evidence="2">
    <location>
        <begin position="33"/>
        <end position="354"/>
    </location>
</feature>
<comment type="caution">
    <text evidence="3">The sequence shown here is derived from an EMBL/GenBank/DDBJ whole genome shotgun (WGS) entry which is preliminary data.</text>
</comment>
<evidence type="ECO:0008006" key="5">
    <source>
        <dbReference type="Google" id="ProtNLM"/>
    </source>
</evidence>
<organism evidence="3 4">
    <name type="scientific">Streptomyces chisholmiae</name>
    <dbReference type="NCBI Taxonomy" id="3075540"/>
    <lineage>
        <taxon>Bacteria</taxon>
        <taxon>Bacillati</taxon>
        <taxon>Actinomycetota</taxon>
        <taxon>Actinomycetes</taxon>
        <taxon>Kitasatosporales</taxon>
        <taxon>Streptomycetaceae</taxon>
        <taxon>Streptomyces</taxon>
    </lineage>
</organism>
<sequence length="354" mass="36485">MPSWITRVLVRSSSVVALVGAAVLAGVGPAVAADEAPAPEEFTLLDERLTESSGLAASTRHPDVYWTHNDSDDAARIYAVDGTTGETVATVDLAGVTARDIEAISLGPDGNLYVGDIGDNFDGGWSEVWIYRIAEPAELTDQSVTPTTFTVQYADGPRNAEALMVHPETGRVYIASKKGDESGALYAGPEALSEAGVNVFEPVADVPLEVTDGAFSPDGSRLLLRGYFAARMYAWGADGLPERLESRVRVPIQRQGESVTFAVGGRYVMFGSEGAGSEVTPVELSGELLPADVAAADEERAAREGGSSDGGSGEAGADDGSDGGLSSNAVLVLLVVGAVALLASRRLPGGGGKG</sequence>
<dbReference type="RefSeq" id="WP_311668274.1">
    <property type="nucleotide sequence ID" value="NZ_JAVREO010000010.1"/>
</dbReference>
<gene>
    <name evidence="3" type="ORF">RM844_18025</name>
</gene>
<evidence type="ECO:0000256" key="1">
    <source>
        <dbReference type="SAM" id="MobiDB-lite"/>
    </source>
</evidence>
<name>A0ABU2JT73_9ACTN</name>
<evidence type="ECO:0000313" key="4">
    <source>
        <dbReference type="Proteomes" id="UP001183410"/>
    </source>
</evidence>
<protein>
    <recommendedName>
        <fullName evidence="5">WD40 repeat domain-containing protein</fullName>
    </recommendedName>
</protein>
<reference evidence="4" key="1">
    <citation type="submission" date="2023-07" db="EMBL/GenBank/DDBJ databases">
        <title>30 novel species of actinomycetes from the DSMZ collection.</title>
        <authorList>
            <person name="Nouioui I."/>
        </authorList>
    </citation>
    <scope>NUCLEOTIDE SEQUENCE [LARGE SCALE GENOMIC DNA]</scope>
    <source>
        <strain evidence="4">DSM 44915</strain>
    </source>
</reference>
<proteinExistence type="predicted"/>
<keyword evidence="4" id="KW-1185">Reference proteome</keyword>
<accession>A0ABU2JT73</accession>
<dbReference type="SUPFAM" id="SSF75011">
    <property type="entry name" value="3-carboxy-cis,cis-mucoante lactonizing enzyme"/>
    <property type="match status" value="1"/>
</dbReference>
<keyword evidence="2" id="KW-0732">Signal</keyword>